<keyword evidence="6" id="KW-0998">Cell outer membrane</keyword>
<dbReference type="Proteomes" id="UP000005234">
    <property type="component" value="Chromosome"/>
</dbReference>
<keyword evidence="4" id="KW-0472">Membrane</keyword>
<evidence type="ECO:0000256" key="3">
    <source>
        <dbReference type="ARBA" id="ARBA00022984"/>
    </source>
</evidence>
<keyword evidence="1 9" id="KW-0732">Signal</keyword>
<keyword evidence="5" id="KW-0564">Palmitate</keyword>
<dbReference type="RefSeq" id="WP_014401857.1">
    <property type="nucleotide sequence ID" value="NC_017033.1"/>
</dbReference>
<gene>
    <name evidence="10" type="ordered locus">Fraau_0361</name>
</gene>
<accession>H8L351</accession>
<dbReference type="PANTHER" id="PTHR38038">
    <property type="entry name" value="PENICILLIN-BINDING PROTEIN ACTIVATOR LPOA"/>
    <property type="match status" value="1"/>
</dbReference>
<name>H8L351_FRAAD</name>
<dbReference type="GO" id="GO:0009252">
    <property type="term" value="P:peptidoglycan biosynthetic process"/>
    <property type="evidence" value="ECO:0007669"/>
    <property type="project" value="UniProtKB-KW"/>
</dbReference>
<dbReference type="SUPFAM" id="SSF53822">
    <property type="entry name" value="Periplasmic binding protein-like I"/>
    <property type="match status" value="1"/>
</dbReference>
<dbReference type="GO" id="GO:0008360">
    <property type="term" value="P:regulation of cell shape"/>
    <property type="evidence" value="ECO:0007669"/>
    <property type="project" value="UniProtKB-KW"/>
</dbReference>
<evidence type="ECO:0000256" key="7">
    <source>
        <dbReference type="ARBA" id="ARBA00023288"/>
    </source>
</evidence>
<feature type="signal peptide" evidence="9">
    <location>
        <begin position="1"/>
        <end position="20"/>
    </location>
</feature>
<evidence type="ECO:0000313" key="11">
    <source>
        <dbReference type="Proteomes" id="UP000005234"/>
    </source>
</evidence>
<dbReference type="HOGENOM" id="CLU_026091_2_2_6"/>
<dbReference type="PROSITE" id="PS51257">
    <property type="entry name" value="PROKAR_LIPOPROTEIN"/>
    <property type="match status" value="1"/>
</dbReference>
<keyword evidence="11" id="KW-1185">Reference proteome</keyword>
<reference evidence="10" key="1">
    <citation type="submission" date="2012-02" db="EMBL/GenBank/DDBJ databases">
        <title>The complete genome of Frateuria aurantia DSM 6220.</title>
        <authorList>
            <consortium name="US DOE Joint Genome Institute (JGI-PGF)"/>
            <person name="Lucas S."/>
            <person name="Copeland A."/>
            <person name="Lapidus A."/>
            <person name="Glavina del Rio T."/>
            <person name="Dalin E."/>
            <person name="Tice H."/>
            <person name="Bruce D."/>
            <person name="Goodwin L."/>
            <person name="Pitluck S."/>
            <person name="Peters L."/>
            <person name="Ovchinnikova G."/>
            <person name="Teshima H."/>
            <person name="Kyrpides N."/>
            <person name="Mavromatis K."/>
            <person name="Ivanova N."/>
            <person name="Brettin T."/>
            <person name="Detter J.C."/>
            <person name="Han C."/>
            <person name="Larimer F."/>
            <person name="Land M."/>
            <person name="Hauser L."/>
            <person name="Markowitz V."/>
            <person name="Cheng J.-F."/>
            <person name="Hugenholtz P."/>
            <person name="Woyke T."/>
            <person name="Wu D."/>
            <person name="Brambilla E."/>
            <person name="Klenk H.-P."/>
            <person name="Eisen J.A."/>
        </authorList>
    </citation>
    <scope>NUCLEOTIDE SEQUENCE</scope>
    <source>
        <strain evidence="10">DSM 6220</strain>
    </source>
</reference>
<evidence type="ECO:0000256" key="1">
    <source>
        <dbReference type="ARBA" id="ARBA00022729"/>
    </source>
</evidence>
<evidence type="ECO:0000256" key="6">
    <source>
        <dbReference type="ARBA" id="ARBA00023237"/>
    </source>
</evidence>
<keyword evidence="2" id="KW-0133">Cell shape</keyword>
<dbReference type="Gene3D" id="3.40.50.2300">
    <property type="match status" value="2"/>
</dbReference>
<dbReference type="InterPro" id="IPR028082">
    <property type="entry name" value="Peripla_BP_I"/>
</dbReference>
<dbReference type="AlphaFoldDB" id="H8L351"/>
<feature type="region of interest" description="Disordered" evidence="8">
    <location>
        <begin position="600"/>
        <end position="621"/>
    </location>
</feature>
<dbReference type="InterPro" id="IPR011990">
    <property type="entry name" value="TPR-like_helical_dom_sf"/>
</dbReference>
<evidence type="ECO:0000256" key="8">
    <source>
        <dbReference type="SAM" id="MobiDB-lite"/>
    </source>
</evidence>
<dbReference type="STRING" id="767434.Fraau_0361"/>
<protein>
    <submittedName>
        <fullName evidence="10">Putative lipoprotein</fullName>
    </submittedName>
</protein>
<dbReference type="Pfam" id="PF04348">
    <property type="entry name" value="LppC"/>
    <property type="match status" value="2"/>
</dbReference>
<dbReference type="eggNOG" id="COG3107">
    <property type="taxonomic scope" value="Bacteria"/>
</dbReference>
<evidence type="ECO:0000256" key="5">
    <source>
        <dbReference type="ARBA" id="ARBA00023139"/>
    </source>
</evidence>
<dbReference type="GO" id="GO:0031241">
    <property type="term" value="C:periplasmic side of cell outer membrane"/>
    <property type="evidence" value="ECO:0007669"/>
    <property type="project" value="TreeGrafter"/>
</dbReference>
<dbReference type="InterPro" id="IPR007443">
    <property type="entry name" value="LpoA"/>
</dbReference>
<dbReference type="GO" id="GO:0030234">
    <property type="term" value="F:enzyme regulator activity"/>
    <property type="evidence" value="ECO:0007669"/>
    <property type="project" value="TreeGrafter"/>
</dbReference>
<organism evidence="10 11">
    <name type="scientific">Frateuria aurantia (strain ATCC 33424 / DSM 6220 / KCTC 2777 / LMG 1558 / NBRC 3245 / NCIMB 13370)</name>
    <name type="common">Acetobacter aurantius</name>
    <dbReference type="NCBI Taxonomy" id="767434"/>
    <lineage>
        <taxon>Bacteria</taxon>
        <taxon>Pseudomonadati</taxon>
        <taxon>Pseudomonadota</taxon>
        <taxon>Gammaproteobacteria</taxon>
        <taxon>Lysobacterales</taxon>
        <taxon>Rhodanobacteraceae</taxon>
        <taxon>Frateuria</taxon>
    </lineage>
</organism>
<evidence type="ECO:0000256" key="2">
    <source>
        <dbReference type="ARBA" id="ARBA00022960"/>
    </source>
</evidence>
<dbReference type="EMBL" id="CP003350">
    <property type="protein sequence ID" value="AFC84851.1"/>
    <property type="molecule type" value="Genomic_DNA"/>
</dbReference>
<dbReference type="PANTHER" id="PTHR38038:SF1">
    <property type="entry name" value="PENICILLIN-BINDING PROTEIN ACTIVATOR LPOA"/>
    <property type="match status" value="1"/>
</dbReference>
<dbReference type="OrthoDB" id="6708821at2"/>
<keyword evidence="7 10" id="KW-0449">Lipoprotein</keyword>
<proteinExistence type="predicted"/>
<dbReference type="KEGG" id="fau:Fraau_0361"/>
<feature type="chain" id="PRO_5003613616" evidence="9">
    <location>
        <begin position="21"/>
        <end position="621"/>
    </location>
</feature>
<evidence type="ECO:0000256" key="9">
    <source>
        <dbReference type="SAM" id="SignalP"/>
    </source>
</evidence>
<sequence>MRRLYRAAALVLLPTALLTACVPSATTRSPAELKTAGHARELAAEGQFDDAIHTYLGLAESSGQPDHYRLQAAEVYRQEGQLGLAAPLLQNIQRQRLDSGDAVHLDLLQAELALSQHNTPRALALTDQPNLSVPAQWLPRLQELRARALEASGDYWLAARNRAMLDNSLEGLDQSQNRQALISLLMRLGPEALKARAKALQPADTMQPWTLQALSQMGIDTHGDALGQPVGTLLAGDQASVREGYLMPSQVALLLPASGPAAGAANAIREGFFAGYEEAARNHAPRPLVKTYDSGNTPASSVAAYQQAVHDGARLVVGPLARDAVSAVLGQRQLPVPVLSLNYLPDQTPPPANTSTFGLLPETEGSQAADHMLEAGLHQAWVIVSDADFAQRAASAFKAEFTAKGGQIEGMSTLTSGSVNYTSLIHGMGMPLQPTSSPGSAGAEPAPAATAGLFISMRAESARLLLPQLHLARIALPVYATSHVFGGSDNAGADGDLNGVEFSDAPWLFDAQAGLPSHASLAALLPTARGSAARLFAFGMDAWSLVPYLDWMRSHPGSYLPGASGQLTADRLGRISRRLIWARFDNGLAHPIGGTLDIHTLPPATPATAAPPAQPLDTSGP</sequence>
<evidence type="ECO:0000313" key="10">
    <source>
        <dbReference type="EMBL" id="AFC84851.1"/>
    </source>
</evidence>
<dbReference type="Gene3D" id="1.25.40.10">
    <property type="entry name" value="Tetratricopeptide repeat domain"/>
    <property type="match status" value="1"/>
</dbReference>
<evidence type="ECO:0000256" key="4">
    <source>
        <dbReference type="ARBA" id="ARBA00023136"/>
    </source>
</evidence>
<dbReference type="CDD" id="cd06339">
    <property type="entry name" value="PBP1_YraM_LppC_lipoprotein-like"/>
    <property type="match status" value="1"/>
</dbReference>
<keyword evidence="3" id="KW-0573">Peptidoglycan synthesis</keyword>